<dbReference type="GO" id="GO:0003677">
    <property type="term" value="F:DNA binding"/>
    <property type="evidence" value="ECO:0007669"/>
    <property type="project" value="UniProtKB-KW"/>
</dbReference>
<dbReference type="Pfam" id="PF13377">
    <property type="entry name" value="Peripla_BP_3"/>
    <property type="match status" value="1"/>
</dbReference>
<evidence type="ECO:0000256" key="1">
    <source>
        <dbReference type="ARBA" id="ARBA00023015"/>
    </source>
</evidence>
<dbReference type="SUPFAM" id="SSF53822">
    <property type="entry name" value="Periplasmic binding protein-like I"/>
    <property type="match status" value="1"/>
</dbReference>
<evidence type="ECO:0000259" key="4">
    <source>
        <dbReference type="PROSITE" id="PS50932"/>
    </source>
</evidence>
<dbReference type="SMART" id="SM00354">
    <property type="entry name" value="HTH_LACI"/>
    <property type="match status" value="1"/>
</dbReference>
<dbReference type="InterPro" id="IPR028082">
    <property type="entry name" value="Peripla_BP_I"/>
</dbReference>
<keyword evidence="2 5" id="KW-0238">DNA-binding</keyword>
<sequence>MPTNGHDVTQSDVAEAAGVSRSLVSLALSGSPKVAEETRVHIARIASALGYRVNAAASALARRRSTTIGLVLPNLRNAFFEQVSRALDDAAAEQGLTVFVAVGAQDQERLRRAIDSLLGVRVLGLVLVSPWLTDAQIVAIGEEAPTCVIGRRPPGGHVDSVHIDEDQAARLVVSHLASRGATTIGYAAPRVVDDASRFQRERALAQAAAEAGLPLITEEGDDNGAGRAIRRLLAEAPGVGLVAHNDMLAIDAVAVLRDGGEEGSRRAPLVSYDNTYLARRHEFALTSIEQPERFLARQALRLVAERVAALVDDPGAPLPARDVEAEGRLVVRGSSTATTERLR</sequence>
<dbReference type="PANTHER" id="PTHR30146:SF109">
    <property type="entry name" value="HTH-TYPE TRANSCRIPTIONAL REGULATOR GALS"/>
    <property type="match status" value="1"/>
</dbReference>
<keyword evidence="1" id="KW-0805">Transcription regulation</keyword>
<dbReference type="CDD" id="cd01392">
    <property type="entry name" value="HTH_LacI"/>
    <property type="match status" value="1"/>
</dbReference>
<keyword evidence="6" id="KW-1185">Reference proteome</keyword>
<dbReference type="InterPro" id="IPR000843">
    <property type="entry name" value="HTH_LacI"/>
</dbReference>
<dbReference type="PANTHER" id="PTHR30146">
    <property type="entry name" value="LACI-RELATED TRANSCRIPTIONAL REPRESSOR"/>
    <property type="match status" value="1"/>
</dbReference>
<comment type="caution">
    <text evidence="5">The sequence shown here is derived from an EMBL/GenBank/DDBJ whole genome shotgun (WGS) entry which is preliminary data.</text>
</comment>
<reference evidence="5" key="1">
    <citation type="submission" date="2022-10" db="EMBL/GenBank/DDBJ databases">
        <title>Genome sequence of Actinomyces israelii ATCC 10048.</title>
        <authorList>
            <person name="Watt R.M."/>
            <person name="Tong W.M."/>
        </authorList>
    </citation>
    <scope>NUCLEOTIDE SEQUENCE</scope>
    <source>
        <strain evidence="5">ATCC 10048</strain>
    </source>
</reference>
<dbReference type="Proteomes" id="UP001072034">
    <property type="component" value="Unassembled WGS sequence"/>
</dbReference>
<proteinExistence type="predicted"/>
<keyword evidence="3" id="KW-0804">Transcription</keyword>
<dbReference type="SUPFAM" id="SSF47413">
    <property type="entry name" value="lambda repressor-like DNA-binding domains"/>
    <property type="match status" value="1"/>
</dbReference>
<dbReference type="Gene3D" id="3.40.50.2300">
    <property type="match status" value="2"/>
</dbReference>
<evidence type="ECO:0000313" key="5">
    <source>
        <dbReference type="EMBL" id="MCZ0857291.1"/>
    </source>
</evidence>
<dbReference type="Pfam" id="PF00356">
    <property type="entry name" value="LacI"/>
    <property type="match status" value="1"/>
</dbReference>
<dbReference type="Gene3D" id="1.10.260.40">
    <property type="entry name" value="lambda repressor-like DNA-binding domains"/>
    <property type="match status" value="1"/>
</dbReference>
<name>A0ABT4I6D0_9ACTO</name>
<dbReference type="EMBL" id="JAPTMY010000007">
    <property type="protein sequence ID" value="MCZ0857291.1"/>
    <property type="molecule type" value="Genomic_DNA"/>
</dbReference>
<evidence type="ECO:0000313" key="6">
    <source>
        <dbReference type="Proteomes" id="UP001072034"/>
    </source>
</evidence>
<organism evidence="5 6">
    <name type="scientific">Actinomyces israelii</name>
    <dbReference type="NCBI Taxonomy" id="1659"/>
    <lineage>
        <taxon>Bacteria</taxon>
        <taxon>Bacillati</taxon>
        <taxon>Actinomycetota</taxon>
        <taxon>Actinomycetes</taxon>
        <taxon>Actinomycetales</taxon>
        <taxon>Actinomycetaceae</taxon>
        <taxon>Actinomyces</taxon>
    </lineage>
</organism>
<evidence type="ECO:0000256" key="2">
    <source>
        <dbReference type="ARBA" id="ARBA00023125"/>
    </source>
</evidence>
<dbReference type="InterPro" id="IPR010982">
    <property type="entry name" value="Lambda_DNA-bd_dom_sf"/>
</dbReference>
<gene>
    <name evidence="5" type="ORF">OHJ16_04445</name>
</gene>
<protein>
    <submittedName>
        <fullName evidence="5">LacI family DNA-binding transcriptional regulator</fullName>
    </submittedName>
</protein>
<feature type="domain" description="HTH lacI-type" evidence="4">
    <location>
        <begin position="8"/>
        <end position="62"/>
    </location>
</feature>
<dbReference type="PROSITE" id="PS50932">
    <property type="entry name" value="HTH_LACI_2"/>
    <property type="match status" value="1"/>
</dbReference>
<dbReference type="InterPro" id="IPR046335">
    <property type="entry name" value="LacI/GalR-like_sensor"/>
</dbReference>
<evidence type="ECO:0000256" key="3">
    <source>
        <dbReference type="ARBA" id="ARBA00023163"/>
    </source>
</evidence>
<accession>A0ABT4I6D0</accession>
<dbReference type="RefSeq" id="WP_268916913.1">
    <property type="nucleotide sequence ID" value="NZ_JAPTMY010000007.1"/>
</dbReference>
<dbReference type="CDD" id="cd06267">
    <property type="entry name" value="PBP1_LacI_sugar_binding-like"/>
    <property type="match status" value="1"/>
</dbReference>